<dbReference type="EMBL" id="CZVI01000046">
    <property type="protein sequence ID" value="CUS94310.1"/>
    <property type="molecule type" value="Genomic_DNA"/>
</dbReference>
<evidence type="ECO:0000313" key="4">
    <source>
        <dbReference type="EMBL" id="CUS94310.1"/>
    </source>
</evidence>
<dbReference type="Pfam" id="PF01551">
    <property type="entry name" value="Peptidase_M23"/>
    <property type="match status" value="1"/>
</dbReference>
<dbReference type="Gene3D" id="2.70.70.10">
    <property type="entry name" value="Glucose Permease (Domain IIA)"/>
    <property type="match status" value="1"/>
</dbReference>
<keyword evidence="5" id="KW-0378">Hydrolase</keyword>
<accession>A0A0P1L7X8</accession>
<dbReference type="EMBL" id="FAOP01000003">
    <property type="protein sequence ID" value="CUU03147.1"/>
    <property type="molecule type" value="Genomic_DNA"/>
</dbReference>
<dbReference type="GO" id="GO:0004222">
    <property type="term" value="F:metalloendopeptidase activity"/>
    <property type="evidence" value="ECO:0007669"/>
    <property type="project" value="TreeGrafter"/>
</dbReference>
<evidence type="ECO:0000313" key="5">
    <source>
        <dbReference type="EMBL" id="CUU03147.1"/>
    </source>
</evidence>
<dbReference type="InterPro" id="IPR011055">
    <property type="entry name" value="Dup_hybrid_motif"/>
</dbReference>
<organism evidence="5 6">
    <name type="scientific">Candidatus Kryptonium thompsonii</name>
    <dbReference type="NCBI Taxonomy" id="1633631"/>
    <lineage>
        <taxon>Bacteria</taxon>
        <taxon>Pseudomonadati</taxon>
        <taxon>Candidatus Kryptoniota</taxon>
        <taxon>Candidatus Kryptonium</taxon>
    </lineage>
</organism>
<dbReference type="Gene3D" id="6.10.250.3150">
    <property type="match status" value="1"/>
</dbReference>
<evidence type="ECO:0000313" key="6">
    <source>
        <dbReference type="Proteomes" id="UP000182011"/>
    </source>
</evidence>
<dbReference type="SUPFAM" id="SSF51261">
    <property type="entry name" value="Duplicated hybrid motif"/>
    <property type="match status" value="1"/>
</dbReference>
<name>A0A0P1MI80_9BACT</name>
<accession>A0A0N7MQY8</accession>
<proteinExistence type="predicted"/>
<reference evidence="6 7" key="1">
    <citation type="submission" date="2015-11" db="EMBL/GenBank/DDBJ databases">
        <authorList>
            <person name="Varghese N."/>
        </authorList>
    </citation>
    <scope>NUCLEOTIDE SEQUENCE [LARGE SCALE GENOMIC DNA]</scope>
    <source>
        <strain evidence="4 7">JGI-8</strain>
    </source>
</reference>
<accession>A0A0P1LN17</accession>
<dbReference type="CDD" id="cd12797">
    <property type="entry name" value="M23_peptidase"/>
    <property type="match status" value="1"/>
</dbReference>
<dbReference type="AlphaFoldDB" id="A0A0P1MI80"/>
<dbReference type="Proteomes" id="UP000182200">
    <property type="component" value="Unassembled WGS sequence"/>
</dbReference>
<gene>
    <name evidence="5" type="ORF">JGI4_00708</name>
    <name evidence="4" type="ORF">JGI8_01964</name>
</gene>
<accession>A0A0P1LRU5</accession>
<protein>
    <submittedName>
        <fullName evidence="5">Septal ring factor EnvC, activator of murein hydrolases AmiA and AmiB</fullName>
    </submittedName>
</protein>
<accession>A0A0S4MXD4</accession>
<dbReference type="PANTHER" id="PTHR21666">
    <property type="entry name" value="PEPTIDASE-RELATED"/>
    <property type="match status" value="1"/>
</dbReference>
<evidence type="ECO:0000259" key="3">
    <source>
        <dbReference type="Pfam" id="PF01551"/>
    </source>
</evidence>
<dbReference type="Proteomes" id="UP000182011">
    <property type="component" value="Unassembled WGS sequence"/>
</dbReference>
<keyword evidence="7" id="KW-1185">Reference proteome</keyword>
<keyword evidence="1" id="KW-0732">Signal</keyword>
<feature type="coiled-coil region" evidence="2">
    <location>
        <begin position="165"/>
        <end position="238"/>
    </location>
</feature>
<feature type="coiled-coil region" evidence="2">
    <location>
        <begin position="18"/>
        <end position="115"/>
    </location>
</feature>
<dbReference type="PANTHER" id="PTHR21666:SF289">
    <property type="entry name" value="L-ALA--D-GLU ENDOPEPTIDASE"/>
    <property type="match status" value="1"/>
</dbReference>
<evidence type="ECO:0000256" key="1">
    <source>
        <dbReference type="ARBA" id="ARBA00022729"/>
    </source>
</evidence>
<dbReference type="STRING" id="1633631.GCA_001442925_00708"/>
<keyword evidence="2" id="KW-0175">Coiled coil</keyword>
<accession>A0A0P1MI80</accession>
<accession>A0A0P1L6A5</accession>
<evidence type="ECO:0000256" key="2">
    <source>
        <dbReference type="SAM" id="Coils"/>
    </source>
</evidence>
<dbReference type="InterPro" id="IPR050570">
    <property type="entry name" value="Cell_wall_metabolism_enzyme"/>
</dbReference>
<sequence>MGRIWIVNLMLILLMSSNLISQDKIKQKREELNRLRREIEIFENKIKQAQKEEKITLELIDDYEKKDNLLRRLISELKQQVNENDQRIKQLKEEILNSENEIKSLKEQYANYVRAFYKRGRTHDLELILTASSINQMLTRTVYLKKFSEHRKRTIDSIYAMQTKLKEQKNELEIFLSKQRELLAEKEKEELNLLASIKEKRELLEKIRKSKQNFQAQLERRKKAVKELETVIAKLIEEEKLRKMKEKREPKIEVPKVEGNFAKLRGKLPWPVDNGTIVNRFGEQVHPILKTVTLNYGVDIAVPENSPVKAVADGVVSKIFWLPSFENLIILTHDGGFRTVYANLSDILVNEGETVKAGQVIGRSGDSFEGSIVHFEIWYERQQQNPELWLSKK</sequence>
<dbReference type="RefSeq" id="WP_075426301.1">
    <property type="nucleotide sequence ID" value="NZ_CZVI01000046.1"/>
</dbReference>
<dbReference type="InterPro" id="IPR016047">
    <property type="entry name" value="M23ase_b-sheet_dom"/>
</dbReference>
<evidence type="ECO:0000313" key="7">
    <source>
        <dbReference type="Proteomes" id="UP000182200"/>
    </source>
</evidence>
<feature type="domain" description="M23ase beta-sheet core" evidence="3">
    <location>
        <begin position="295"/>
        <end position="386"/>
    </location>
</feature>
<reference evidence="5" key="2">
    <citation type="submission" date="2015-11" db="EMBL/GenBank/DDBJ databases">
        <authorList>
            <person name="Zhang Y."/>
            <person name="Guo Z."/>
        </authorList>
    </citation>
    <scope>NUCLEOTIDE SEQUENCE [LARGE SCALE GENOMIC DNA]</scope>
    <source>
        <strain evidence="5">JGI-4</strain>
    </source>
</reference>